<feature type="domain" description="DUF6533" evidence="2">
    <location>
        <begin position="255"/>
        <end position="298"/>
    </location>
</feature>
<dbReference type="InterPro" id="IPR045340">
    <property type="entry name" value="DUF6533"/>
</dbReference>
<feature type="transmembrane region" description="Helical" evidence="1">
    <location>
        <begin position="211"/>
        <end position="228"/>
    </location>
</feature>
<keyword evidence="1" id="KW-0472">Membrane</keyword>
<evidence type="ECO:0000313" key="4">
    <source>
        <dbReference type="Proteomes" id="UP000757232"/>
    </source>
</evidence>
<dbReference type="Pfam" id="PF20151">
    <property type="entry name" value="DUF6533"/>
    <property type="match status" value="1"/>
</dbReference>
<proteinExistence type="predicted"/>
<reference evidence="3" key="1">
    <citation type="submission" date="2016-06" db="EMBL/GenBank/DDBJ databases">
        <title>Draft Genome sequence of the fungus Inonotus baumii.</title>
        <authorList>
            <person name="Zhu H."/>
            <person name="Lin W."/>
        </authorList>
    </citation>
    <scope>NUCLEOTIDE SEQUENCE</scope>
    <source>
        <strain evidence="3">821</strain>
    </source>
</reference>
<evidence type="ECO:0000313" key="3">
    <source>
        <dbReference type="EMBL" id="OCB86825.1"/>
    </source>
</evidence>
<evidence type="ECO:0000259" key="2">
    <source>
        <dbReference type="Pfam" id="PF20151"/>
    </source>
</evidence>
<dbReference type="AlphaFoldDB" id="A0A9Q5HVV4"/>
<name>A0A9Q5HVV4_SANBA</name>
<feature type="transmembrane region" description="Helical" evidence="1">
    <location>
        <begin position="35"/>
        <end position="60"/>
    </location>
</feature>
<comment type="caution">
    <text evidence="3">The sequence shown here is derived from an EMBL/GenBank/DDBJ whole genome shotgun (WGS) entry which is preliminary data.</text>
</comment>
<dbReference type="Proteomes" id="UP000757232">
    <property type="component" value="Unassembled WGS sequence"/>
</dbReference>
<organism evidence="3 4">
    <name type="scientific">Sanghuangporus baumii</name>
    <name type="common">Phellinus baumii</name>
    <dbReference type="NCBI Taxonomy" id="108892"/>
    <lineage>
        <taxon>Eukaryota</taxon>
        <taxon>Fungi</taxon>
        <taxon>Dikarya</taxon>
        <taxon>Basidiomycota</taxon>
        <taxon>Agaricomycotina</taxon>
        <taxon>Agaricomycetes</taxon>
        <taxon>Hymenochaetales</taxon>
        <taxon>Hymenochaetaceae</taxon>
        <taxon>Sanghuangporus</taxon>
    </lineage>
</organism>
<keyword evidence="1" id="KW-0812">Transmembrane</keyword>
<accession>A0A9Q5HVV4</accession>
<feature type="transmembrane region" description="Helical" evidence="1">
    <location>
        <begin position="72"/>
        <end position="90"/>
    </location>
</feature>
<feature type="transmembrane region" description="Helical" evidence="1">
    <location>
        <begin position="352"/>
        <end position="375"/>
    </location>
</feature>
<keyword evidence="4" id="KW-1185">Reference proteome</keyword>
<gene>
    <name evidence="3" type="ORF">A7U60_g5998</name>
</gene>
<dbReference type="OrthoDB" id="2958007at2759"/>
<dbReference type="EMBL" id="LNZH02000198">
    <property type="protein sequence ID" value="OCB86825.1"/>
    <property type="molecule type" value="Genomic_DNA"/>
</dbReference>
<feature type="transmembrane region" description="Helical" evidence="1">
    <location>
        <begin position="182"/>
        <end position="205"/>
    </location>
</feature>
<feature type="transmembrane region" description="Helical" evidence="1">
    <location>
        <begin position="325"/>
        <end position="345"/>
    </location>
</feature>
<protein>
    <recommendedName>
        <fullName evidence="2">DUF6533 domain-containing protein</fullName>
    </recommendedName>
</protein>
<evidence type="ECO:0000256" key="1">
    <source>
        <dbReference type="SAM" id="Phobius"/>
    </source>
</evidence>
<feature type="transmembrane region" description="Helical" evidence="1">
    <location>
        <begin position="441"/>
        <end position="467"/>
    </location>
</feature>
<keyword evidence="1" id="KW-1133">Transmembrane helix</keyword>
<sequence length="518" mass="58235">MTIGLPSFYFPLHDDDKYLQSTHATPTVQNPPLSALVLFFTLQILGGHIGIPMILVTLHVKRVKRHPMLKNFLITWFIYSTSFCILLYLGKQFGREPSVGLCTVQASLIYALYGSFNSELISRSRYEFYCTLDSGVVNVVPAAAALLLFLTDRQTGLVVLKLYRMRKSYRTMNSSGGAPTNLIIRVGVFSIYSFLAIIGSIAFWAETGTELPYVIQASLPTAAFFIFGTQRDSSQFTAADLQHLRYTAFVDGRDLATFTILIYDYLITCERETQLVWPMSWKSPVKILYLLTRYMPFFDMTINIWHHFKPGMSIADCSFAYKSMGWAIISGFVVAEIILCLRTWAVWGRSRVVAIGLFVWCIVLLVASLIINGIFLETLGFSSMPDHIAGCFVKSGSPIIAVDWVLITVFEAAIDPKRIAKDQMHGQSRLYTIVYRDGTVFYVYLFALSAMNVSVIVTLPTNLALILTNLERVIHAILTSRIIMNLRGLVFDSSDEVYGAELISRPIKFCDRFGEGSC</sequence>